<organism evidence="1 2">
    <name type="scientific">Mycena sanguinolenta</name>
    <dbReference type="NCBI Taxonomy" id="230812"/>
    <lineage>
        <taxon>Eukaryota</taxon>
        <taxon>Fungi</taxon>
        <taxon>Dikarya</taxon>
        <taxon>Basidiomycota</taxon>
        <taxon>Agaricomycotina</taxon>
        <taxon>Agaricomycetes</taxon>
        <taxon>Agaricomycetidae</taxon>
        <taxon>Agaricales</taxon>
        <taxon>Marasmiineae</taxon>
        <taxon>Mycenaceae</taxon>
        <taxon>Mycena</taxon>
    </lineage>
</organism>
<evidence type="ECO:0000313" key="2">
    <source>
        <dbReference type="Proteomes" id="UP000623467"/>
    </source>
</evidence>
<name>A0A8H6XY07_9AGAR</name>
<sequence length="178" mass="19214">MGAVWTLALSCPVLSRLRRSPSSLRRCDCAMRFSPDASALPSAYFTRSCASTFPDFPFAFDIFPRLLPNSNSTSYSLLPPTSANVAASRLNVVDFTLACLGGLCIGSPPARALASSSLPPRMLVHPALALKGRFISKSPRRSYLLVPQQEGGRSARTHQGACPWRSGRRDAVRCGTLQ</sequence>
<accession>A0A8H6XY07</accession>
<reference evidence="1" key="1">
    <citation type="submission" date="2020-05" db="EMBL/GenBank/DDBJ databases">
        <title>Mycena genomes resolve the evolution of fungal bioluminescence.</title>
        <authorList>
            <person name="Tsai I.J."/>
        </authorList>
    </citation>
    <scope>NUCLEOTIDE SEQUENCE</scope>
    <source>
        <strain evidence="1">160909Yilan</strain>
    </source>
</reference>
<dbReference type="EMBL" id="JACAZH010000015">
    <property type="protein sequence ID" value="KAF7349673.1"/>
    <property type="molecule type" value="Genomic_DNA"/>
</dbReference>
<comment type="caution">
    <text evidence="1">The sequence shown here is derived from an EMBL/GenBank/DDBJ whole genome shotgun (WGS) entry which is preliminary data.</text>
</comment>
<dbReference type="AlphaFoldDB" id="A0A8H6XY07"/>
<gene>
    <name evidence="1" type="ORF">MSAN_01693900</name>
</gene>
<evidence type="ECO:0000313" key="1">
    <source>
        <dbReference type="EMBL" id="KAF7349673.1"/>
    </source>
</evidence>
<proteinExistence type="predicted"/>
<keyword evidence="2" id="KW-1185">Reference proteome</keyword>
<protein>
    <submittedName>
        <fullName evidence="1">Uncharacterized protein</fullName>
    </submittedName>
</protein>
<dbReference type="Proteomes" id="UP000623467">
    <property type="component" value="Unassembled WGS sequence"/>
</dbReference>